<feature type="compositionally biased region" description="Basic residues" evidence="1">
    <location>
        <begin position="415"/>
        <end position="424"/>
    </location>
</feature>
<keyword evidence="3" id="KW-1185">Reference proteome</keyword>
<dbReference type="AlphaFoldDB" id="A0AAD7BU55"/>
<accession>A0AAD7BU55</accession>
<feature type="region of interest" description="Disordered" evidence="1">
    <location>
        <begin position="385"/>
        <end position="424"/>
    </location>
</feature>
<proteinExistence type="predicted"/>
<protein>
    <submittedName>
        <fullName evidence="2">Uncharacterized protein</fullName>
    </submittedName>
</protein>
<comment type="caution">
    <text evidence="2">The sequence shown here is derived from an EMBL/GenBank/DDBJ whole genome shotgun (WGS) entry which is preliminary data.</text>
</comment>
<reference evidence="2" key="1">
    <citation type="submission" date="2023-03" db="EMBL/GenBank/DDBJ databases">
        <title>Massive genome expansion in bonnet fungi (Mycena s.s.) driven by repeated elements and novel gene families across ecological guilds.</title>
        <authorList>
            <consortium name="Lawrence Berkeley National Laboratory"/>
            <person name="Harder C.B."/>
            <person name="Miyauchi S."/>
            <person name="Viragh M."/>
            <person name="Kuo A."/>
            <person name="Thoen E."/>
            <person name="Andreopoulos B."/>
            <person name="Lu D."/>
            <person name="Skrede I."/>
            <person name="Drula E."/>
            <person name="Henrissat B."/>
            <person name="Morin E."/>
            <person name="Kohler A."/>
            <person name="Barry K."/>
            <person name="LaButti K."/>
            <person name="Morin E."/>
            <person name="Salamov A."/>
            <person name="Lipzen A."/>
            <person name="Mereny Z."/>
            <person name="Hegedus B."/>
            <person name="Baldrian P."/>
            <person name="Stursova M."/>
            <person name="Weitz H."/>
            <person name="Taylor A."/>
            <person name="Grigoriev I.V."/>
            <person name="Nagy L.G."/>
            <person name="Martin F."/>
            <person name="Kauserud H."/>
        </authorList>
    </citation>
    <scope>NUCLEOTIDE SEQUENCE</scope>
    <source>
        <strain evidence="2">9284</strain>
    </source>
</reference>
<dbReference type="EMBL" id="JARKIF010000009">
    <property type="protein sequence ID" value="KAJ7630784.1"/>
    <property type="molecule type" value="Genomic_DNA"/>
</dbReference>
<evidence type="ECO:0000313" key="2">
    <source>
        <dbReference type="EMBL" id="KAJ7630784.1"/>
    </source>
</evidence>
<evidence type="ECO:0000313" key="3">
    <source>
        <dbReference type="Proteomes" id="UP001221142"/>
    </source>
</evidence>
<dbReference type="Proteomes" id="UP001221142">
    <property type="component" value="Unassembled WGS sequence"/>
</dbReference>
<evidence type="ECO:0000256" key="1">
    <source>
        <dbReference type="SAM" id="MobiDB-lite"/>
    </source>
</evidence>
<name>A0AAD7BU55_9AGAR</name>
<sequence length="424" mass="47495">MRERIARNLRHWELWATLMNCEQVSISDVPKEMHEVATVFDLSTPKLPAFWVDRSSQDFEYLSKLAPPSFMKFLAQVHQEAPSLFGESVTDTSRTLLTRMLIVHSAWTRLAKMDKATKWSEADFVANVYVCQLFCRHSKGGHRVQCTISLPTPLSTRNITPESARVLGAKSASPDSLVMLPAASIQSLSLSATSPYHILKRHLKAKQTESEGGSFRFQITPCAVAPNEAPAFQFISSSWEDKKPVHHMLADAYQQNRMATTASVRHLHSLNIVAPVFGLVWAKGTVRAHVDWCGTPDGKKKPPVVYSAPYRIKGASESPDDIFHEWHLDRASDIVKVFFLIENIDHYTMNGFQQRVVRGLNQLVDNVVKKDIPYVPWKRVGDLPVPPSIPTRPLKENNGLSAGTSSSLSTPPPKARGKPQRRSK</sequence>
<organism evidence="2 3">
    <name type="scientific">Roridomyces roridus</name>
    <dbReference type="NCBI Taxonomy" id="1738132"/>
    <lineage>
        <taxon>Eukaryota</taxon>
        <taxon>Fungi</taxon>
        <taxon>Dikarya</taxon>
        <taxon>Basidiomycota</taxon>
        <taxon>Agaricomycotina</taxon>
        <taxon>Agaricomycetes</taxon>
        <taxon>Agaricomycetidae</taxon>
        <taxon>Agaricales</taxon>
        <taxon>Marasmiineae</taxon>
        <taxon>Mycenaceae</taxon>
        <taxon>Roridomyces</taxon>
    </lineage>
</organism>
<gene>
    <name evidence="2" type="ORF">FB45DRAFT_746831</name>
</gene>
<feature type="compositionally biased region" description="Low complexity" evidence="1">
    <location>
        <begin position="397"/>
        <end position="409"/>
    </location>
</feature>